<organism evidence="1 2">
    <name type="scientific">Clavelina lepadiformis</name>
    <name type="common">Light-bulb sea squirt</name>
    <name type="synonym">Ascidia lepadiformis</name>
    <dbReference type="NCBI Taxonomy" id="159417"/>
    <lineage>
        <taxon>Eukaryota</taxon>
        <taxon>Metazoa</taxon>
        <taxon>Chordata</taxon>
        <taxon>Tunicata</taxon>
        <taxon>Ascidiacea</taxon>
        <taxon>Aplousobranchia</taxon>
        <taxon>Clavelinidae</taxon>
        <taxon>Clavelina</taxon>
    </lineage>
</organism>
<keyword evidence="2" id="KW-1185">Reference proteome</keyword>
<gene>
    <name evidence="1" type="ORF">CVLEPA_LOCUS31533</name>
</gene>
<sequence>MEQQFLSIPEYSHEDSAEKSRRLSGSLTKHIWKESQETIASIYGVYARVSDGRIIKSREVSGSVPTREGRTLHHEKCGITFYFIDLILDWVNAFGYLDRLTTEEDSLFYFGLTVAAIIFPSFITHQGSATYGPRAGSGPPCEIVRPETY</sequence>
<dbReference type="EMBL" id="CAWYQH010000174">
    <property type="protein sequence ID" value="CAK8698059.1"/>
    <property type="molecule type" value="Genomic_DNA"/>
</dbReference>
<name>A0ABP0H4W3_CLALP</name>
<evidence type="ECO:0000313" key="1">
    <source>
        <dbReference type="EMBL" id="CAK8698059.1"/>
    </source>
</evidence>
<accession>A0ABP0H4W3</accession>
<comment type="caution">
    <text evidence="1">The sequence shown here is derived from an EMBL/GenBank/DDBJ whole genome shotgun (WGS) entry which is preliminary data.</text>
</comment>
<proteinExistence type="predicted"/>
<protein>
    <submittedName>
        <fullName evidence="1">Uncharacterized protein</fullName>
    </submittedName>
</protein>
<reference evidence="1 2" key="1">
    <citation type="submission" date="2024-02" db="EMBL/GenBank/DDBJ databases">
        <authorList>
            <person name="Daric V."/>
            <person name="Darras S."/>
        </authorList>
    </citation>
    <scope>NUCLEOTIDE SEQUENCE [LARGE SCALE GENOMIC DNA]</scope>
</reference>
<evidence type="ECO:0000313" key="2">
    <source>
        <dbReference type="Proteomes" id="UP001642483"/>
    </source>
</evidence>
<dbReference type="Proteomes" id="UP001642483">
    <property type="component" value="Unassembled WGS sequence"/>
</dbReference>